<sequence length="184" mass="20204">AFALDMYGSGKLADHPNDAKQFMQAVMSNLSEVQKRFQAAHKILTDHASVDKDKTAAIGYCMGGGISLHMARFGVDLDGVVSFHGSLGTKTPAKPGQVKARVLVFTGEADPFVPAEQVAAFEKEMKMAGVWFELKGYPGVKHSFTNPAADSFAERFNMPLAYDEAADKDSWQRMQAFFKEIFKD</sequence>
<protein>
    <submittedName>
        <fullName evidence="2">Dienelactone hydrolase family protein</fullName>
    </submittedName>
</protein>
<dbReference type="InterPro" id="IPR029058">
    <property type="entry name" value="AB_hydrolase_fold"/>
</dbReference>
<dbReference type="PANTHER" id="PTHR22946">
    <property type="entry name" value="DIENELACTONE HYDROLASE DOMAIN-CONTAINING PROTEIN-RELATED"/>
    <property type="match status" value="1"/>
</dbReference>
<accession>A0A176S051</accession>
<dbReference type="SUPFAM" id="SSF53474">
    <property type="entry name" value="alpha/beta-Hydrolases"/>
    <property type="match status" value="1"/>
</dbReference>
<dbReference type="InterPro" id="IPR002925">
    <property type="entry name" value="Dienelactn_hydro"/>
</dbReference>
<keyword evidence="3" id="KW-1185">Reference proteome</keyword>
<dbReference type="Proteomes" id="UP000076962">
    <property type="component" value="Unassembled WGS sequence"/>
</dbReference>
<keyword evidence="2" id="KW-0378">Hydrolase</keyword>
<evidence type="ECO:0000313" key="2">
    <source>
        <dbReference type="EMBL" id="OAD21441.1"/>
    </source>
</evidence>
<dbReference type="GO" id="GO:0016787">
    <property type="term" value="F:hydrolase activity"/>
    <property type="evidence" value="ECO:0007669"/>
    <property type="project" value="UniProtKB-KW"/>
</dbReference>
<dbReference type="InterPro" id="IPR050261">
    <property type="entry name" value="FrsA_esterase"/>
</dbReference>
<reference evidence="2 3" key="1">
    <citation type="submission" date="2016-05" db="EMBL/GenBank/DDBJ databases">
        <title>Single-cell genome of chain-forming Candidatus Thiomargarita nelsonii and comparison to other large sulfur-oxidizing bacteria.</title>
        <authorList>
            <person name="Winkel M."/>
            <person name="Salman V."/>
            <person name="Woyke T."/>
            <person name="Schulz-Vogt H."/>
            <person name="Richter M."/>
            <person name="Flood B."/>
            <person name="Bailey J."/>
            <person name="Amann R."/>
            <person name="Mussmann M."/>
        </authorList>
    </citation>
    <scope>NUCLEOTIDE SEQUENCE [LARGE SCALE GENOMIC DNA]</scope>
    <source>
        <strain evidence="2 3">THI036</strain>
    </source>
</reference>
<proteinExistence type="predicted"/>
<dbReference type="PATRIC" id="fig|1003181.4.peg.3810"/>
<gene>
    <name evidence="2" type="ORF">THIOM_002789</name>
</gene>
<evidence type="ECO:0000313" key="3">
    <source>
        <dbReference type="Proteomes" id="UP000076962"/>
    </source>
</evidence>
<comment type="caution">
    <text evidence="2">The sequence shown here is derived from an EMBL/GenBank/DDBJ whole genome shotgun (WGS) entry which is preliminary data.</text>
</comment>
<dbReference type="Pfam" id="PF01738">
    <property type="entry name" value="DLH"/>
    <property type="match status" value="1"/>
</dbReference>
<dbReference type="EMBL" id="LUTY01001629">
    <property type="protein sequence ID" value="OAD21441.1"/>
    <property type="molecule type" value="Genomic_DNA"/>
</dbReference>
<feature type="domain" description="Dienelactone hydrolase" evidence="1">
    <location>
        <begin position="1"/>
        <end position="181"/>
    </location>
</feature>
<dbReference type="Gene3D" id="3.40.50.1820">
    <property type="entry name" value="alpha/beta hydrolase"/>
    <property type="match status" value="1"/>
</dbReference>
<dbReference type="PANTHER" id="PTHR22946:SF0">
    <property type="entry name" value="DIENELACTONE HYDROLASE DOMAIN-CONTAINING PROTEIN"/>
    <property type="match status" value="1"/>
</dbReference>
<evidence type="ECO:0000259" key="1">
    <source>
        <dbReference type="Pfam" id="PF01738"/>
    </source>
</evidence>
<name>A0A176S051_9GAMM</name>
<feature type="non-terminal residue" evidence="2">
    <location>
        <position position="1"/>
    </location>
</feature>
<dbReference type="AlphaFoldDB" id="A0A176S051"/>
<organism evidence="2 3">
    <name type="scientific">Candidatus Thiomargarita nelsonii</name>
    <dbReference type="NCBI Taxonomy" id="1003181"/>
    <lineage>
        <taxon>Bacteria</taxon>
        <taxon>Pseudomonadati</taxon>
        <taxon>Pseudomonadota</taxon>
        <taxon>Gammaproteobacteria</taxon>
        <taxon>Thiotrichales</taxon>
        <taxon>Thiotrichaceae</taxon>
        <taxon>Thiomargarita</taxon>
    </lineage>
</organism>